<feature type="transmembrane region" description="Helical" evidence="5">
    <location>
        <begin position="173"/>
        <end position="193"/>
    </location>
</feature>
<dbReference type="GO" id="GO:0016020">
    <property type="term" value="C:membrane"/>
    <property type="evidence" value="ECO:0007669"/>
    <property type="project" value="UniProtKB-SubCell"/>
</dbReference>
<accession>A0A4P6FCM3</accession>
<evidence type="ECO:0000259" key="6">
    <source>
        <dbReference type="Pfam" id="PF13515"/>
    </source>
</evidence>
<feature type="transmembrane region" description="Helical" evidence="5">
    <location>
        <begin position="221"/>
        <end position="240"/>
    </location>
</feature>
<feature type="transmembrane region" description="Helical" evidence="5">
    <location>
        <begin position="84"/>
        <end position="101"/>
    </location>
</feature>
<dbReference type="OrthoDB" id="3829429at2"/>
<keyword evidence="8" id="KW-1185">Reference proteome</keyword>
<reference evidence="7 8" key="1">
    <citation type="submission" date="2019-01" db="EMBL/GenBank/DDBJ databases">
        <title>Genome sequencing of strain FW100M-8.</title>
        <authorList>
            <person name="Heo J."/>
            <person name="Kim S.-J."/>
            <person name="Kim J.-S."/>
            <person name="Hong S.-B."/>
            <person name="Kwon S.-W."/>
        </authorList>
    </citation>
    <scope>NUCLEOTIDE SEQUENCE [LARGE SCALE GENOMIC DNA]</scope>
    <source>
        <strain evidence="7 8">FW100M-8</strain>
    </source>
</reference>
<evidence type="ECO:0000256" key="1">
    <source>
        <dbReference type="ARBA" id="ARBA00004141"/>
    </source>
</evidence>
<keyword evidence="4 5" id="KW-0472">Membrane</keyword>
<feature type="domain" description="Integral membrane bound transporter" evidence="6">
    <location>
        <begin position="185"/>
        <end position="309"/>
    </location>
</feature>
<keyword evidence="2 5" id="KW-0812">Transmembrane</keyword>
<dbReference type="KEGG" id="agf:ET445_04435"/>
<protein>
    <submittedName>
        <fullName evidence="7">FUSC family protein</fullName>
    </submittedName>
</protein>
<dbReference type="Pfam" id="PF13515">
    <property type="entry name" value="FUSC_2"/>
    <property type="match status" value="1"/>
</dbReference>
<evidence type="ECO:0000313" key="8">
    <source>
        <dbReference type="Proteomes" id="UP000291259"/>
    </source>
</evidence>
<feature type="transmembrane region" description="Helical" evidence="5">
    <location>
        <begin position="247"/>
        <end position="277"/>
    </location>
</feature>
<evidence type="ECO:0000256" key="5">
    <source>
        <dbReference type="SAM" id="Phobius"/>
    </source>
</evidence>
<dbReference type="RefSeq" id="WP_129189204.1">
    <property type="nucleotide sequence ID" value="NZ_CP035491.1"/>
</dbReference>
<proteinExistence type="predicted"/>
<evidence type="ECO:0000256" key="3">
    <source>
        <dbReference type="ARBA" id="ARBA00022989"/>
    </source>
</evidence>
<sequence length="330" mass="33387">MASGGAGLTWSWRNFAVGIVFGAPAAIATAIDPSVGLPLAVGVLPAAILGMRGPRAERVRIILIGFVAGASMFVGSLLAPLPIVAVPVIFALCVLVAGASADAHRRLAPLNLALGLPLVGAGLSVSSPASGALTGLLLLTGSVYAWLVSLLWPSIHDDAPRPPRRLAQRAAMVRYGVQIGLAAAVAAALGFALGADHPGWGVTAALLVSRPDEALLHSRGLARSIAVVAGAIVACAVAAFEPSGPVLALLAVAALAGAAATSGSRWYVTAFFSTIIVLSLLELSGEHTSSYWFAERVGLTLAGVALAFAAAWIAPRVGHALRARHRSIAQ</sequence>
<keyword evidence="3 5" id="KW-1133">Transmembrane helix</keyword>
<feature type="transmembrane region" description="Helical" evidence="5">
    <location>
        <begin position="61"/>
        <end position="78"/>
    </location>
</feature>
<name>A0A4P6FCM3_9MICO</name>
<comment type="subcellular location">
    <subcellularLocation>
        <location evidence="1">Membrane</location>
        <topology evidence="1">Multi-pass membrane protein</topology>
    </subcellularLocation>
</comment>
<evidence type="ECO:0000256" key="2">
    <source>
        <dbReference type="ARBA" id="ARBA00022692"/>
    </source>
</evidence>
<feature type="transmembrane region" description="Helical" evidence="5">
    <location>
        <begin position="108"/>
        <end position="126"/>
    </location>
</feature>
<evidence type="ECO:0000256" key="4">
    <source>
        <dbReference type="ARBA" id="ARBA00023136"/>
    </source>
</evidence>
<dbReference type="EMBL" id="CP035491">
    <property type="protein sequence ID" value="QAY72703.1"/>
    <property type="molecule type" value="Genomic_DNA"/>
</dbReference>
<feature type="transmembrane region" description="Helical" evidence="5">
    <location>
        <begin position="132"/>
        <end position="152"/>
    </location>
</feature>
<dbReference type="AlphaFoldDB" id="A0A4P6FCM3"/>
<gene>
    <name evidence="7" type="ORF">ET445_04435</name>
</gene>
<feature type="transmembrane region" description="Helical" evidence="5">
    <location>
        <begin position="12"/>
        <end position="31"/>
    </location>
</feature>
<organism evidence="7 8">
    <name type="scientific">Agromyces protaetiae</name>
    <dbReference type="NCBI Taxonomy" id="2509455"/>
    <lineage>
        <taxon>Bacteria</taxon>
        <taxon>Bacillati</taxon>
        <taxon>Actinomycetota</taxon>
        <taxon>Actinomycetes</taxon>
        <taxon>Micrococcales</taxon>
        <taxon>Microbacteriaceae</taxon>
        <taxon>Agromyces</taxon>
    </lineage>
</organism>
<evidence type="ECO:0000313" key="7">
    <source>
        <dbReference type="EMBL" id="QAY72703.1"/>
    </source>
</evidence>
<dbReference type="InterPro" id="IPR049453">
    <property type="entry name" value="Memb_transporter_dom"/>
</dbReference>
<dbReference type="Proteomes" id="UP000291259">
    <property type="component" value="Chromosome"/>
</dbReference>
<feature type="transmembrane region" description="Helical" evidence="5">
    <location>
        <begin position="297"/>
        <end position="314"/>
    </location>
</feature>